<gene>
    <name evidence="2" type="ORF">B0T17DRAFT_542063</name>
</gene>
<protein>
    <recommendedName>
        <fullName evidence="4">Secreted protein</fullName>
    </recommendedName>
</protein>
<accession>A0AA39U7Q9</accession>
<dbReference type="Proteomes" id="UP001174934">
    <property type="component" value="Unassembled WGS sequence"/>
</dbReference>
<sequence>MRLCVCVCVCVCVCMCVCVRIIKRQEEMTWKVGDYHDYYWTSNICWFGHDLRAFGSGSGTFPLCFFFFRLFSHSTSSSE</sequence>
<feature type="signal peptide" evidence="1">
    <location>
        <begin position="1"/>
        <end position="18"/>
    </location>
</feature>
<dbReference type="EMBL" id="JAULSR010000008">
    <property type="protein sequence ID" value="KAK0612900.1"/>
    <property type="molecule type" value="Genomic_DNA"/>
</dbReference>
<evidence type="ECO:0000256" key="1">
    <source>
        <dbReference type="SAM" id="SignalP"/>
    </source>
</evidence>
<reference evidence="2" key="1">
    <citation type="submission" date="2023-06" db="EMBL/GenBank/DDBJ databases">
        <title>Genome-scale phylogeny and comparative genomics of the fungal order Sordariales.</title>
        <authorList>
            <consortium name="Lawrence Berkeley National Laboratory"/>
            <person name="Hensen N."/>
            <person name="Bonometti L."/>
            <person name="Westerberg I."/>
            <person name="Brannstrom I.O."/>
            <person name="Guillou S."/>
            <person name="Cros-Aarteil S."/>
            <person name="Calhoun S."/>
            <person name="Haridas S."/>
            <person name="Kuo A."/>
            <person name="Mondo S."/>
            <person name="Pangilinan J."/>
            <person name="Riley R."/>
            <person name="LaButti K."/>
            <person name="Andreopoulos B."/>
            <person name="Lipzen A."/>
            <person name="Chen C."/>
            <person name="Yanf M."/>
            <person name="Daum C."/>
            <person name="Ng V."/>
            <person name="Clum A."/>
            <person name="Steindorff A."/>
            <person name="Ohm R."/>
            <person name="Martin F."/>
            <person name="Silar P."/>
            <person name="Natvig D."/>
            <person name="Lalanne C."/>
            <person name="Gautier V."/>
            <person name="Ament-velasquez S.L."/>
            <person name="Kruys A."/>
            <person name="Hutchinson M.I."/>
            <person name="Powell A.J."/>
            <person name="Barry K."/>
            <person name="Miller A.N."/>
            <person name="Grigoriev I.V."/>
            <person name="Debuchy R."/>
            <person name="Gladieux P."/>
            <person name="Thoren M.H."/>
            <person name="Johannesson H."/>
        </authorList>
    </citation>
    <scope>NUCLEOTIDE SEQUENCE</scope>
    <source>
        <strain evidence="2">SMH3391-2</strain>
    </source>
</reference>
<feature type="chain" id="PRO_5041344053" description="Secreted protein" evidence="1">
    <location>
        <begin position="19"/>
        <end position="79"/>
    </location>
</feature>
<organism evidence="2 3">
    <name type="scientific">Bombardia bombarda</name>
    <dbReference type="NCBI Taxonomy" id="252184"/>
    <lineage>
        <taxon>Eukaryota</taxon>
        <taxon>Fungi</taxon>
        <taxon>Dikarya</taxon>
        <taxon>Ascomycota</taxon>
        <taxon>Pezizomycotina</taxon>
        <taxon>Sordariomycetes</taxon>
        <taxon>Sordariomycetidae</taxon>
        <taxon>Sordariales</taxon>
        <taxon>Lasiosphaeriaceae</taxon>
        <taxon>Bombardia</taxon>
    </lineage>
</organism>
<comment type="caution">
    <text evidence="2">The sequence shown here is derived from an EMBL/GenBank/DDBJ whole genome shotgun (WGS) entry which is preliminary data.</text>
</comment>
<evidence type="ECO:0000313" key="2">
    <source>
        <dbReference type="EMBL" id="KAK0612900.1"/>
    </source>
</evidence>
<proteinExistence type="predicted"/>
<dbReference type="AlphaFoldDB" id="A0AA39U7Q9"/>
<keyword evidence="3" id="KW-1185">Reference proteome</keyword>
<name>A0AA39U7Q9_9PEZI</name>
<evidence type="ECO:0000313" key="3">
    <source>
        <dbReference type="Proteomes" id="UP001174934"/>
    </source>
</evidence>
<evidence type="ECO:0008006" key="4">
    <source>
        <dbReference type="Google" id="ProtNLM"/>
    </source>
</evidence>
<keyword evidence="1" id="KW-0732">Signal</keyword>